<accession>A0A6G6SR38</accession>
<reference evidence="1 2" key="1">
    <citation type="submission" date="2020-01" db="EMBL/GenBank/DDBJ databases">
        <title>The genomic epidemiology of tigecycline resistance gene tet(X) variants in a swine farm in China.</title>
        <authorList>
            <person name="Peng K."/>
            <person name="Li R."/>
        </authorList>
    </citation>
    <scope>NUCLEOTIDE SEQUENCE [LARGE SCALE GENOMIC DNA]</scope>
    <source>
        <strain evidence="1 2">ZN3</strain>
    </source>
</reference>
<gene>
    <name evidence="1" type="ORF">GTH24_13510</name>
</gene>
<dbReference type="Pfam" id="PF14390">
    <property type="entry name" value="DUF4420"/>
    <property type="match status" value="1"/>
</dbReference>
<dbReference type="AlphaFoldDB" id="A0A6G6SR38"/>
<name>A0A6G6SR38_PROVU</name>
<dbReference type="EMBL" id="CP047344">
    <property type="protein sequence ID" value="QIF96150.1"/>
    <property type="molecule type" value="Genomic_DNA"/>
</dbReference>
<sequence length="326" mass="37652">MKKTMSKTLPWNDIKTPKDDLSVRRIRKCETLSLYWGKDPQGHCLFIFELEDNGLAIFQKNRVSVYGINIDLNVLKPTGNQALVLTLDKHINQDLFYQLCETLIQALQSVIEPLTGLSITLAQIKRWKLFLAGGKERILSLEEIRGLYSELIFLQQTIAETESEYQACDCWQGPEMSHQDFIFSNTAVEVKSLSGRERNTIRISSEDQLETVNDNLFINVFRLLEKSGTEYSVSLNELVKNIENTLTDSKALELFHHKLAKYGYVELRAYDSPEFIVADEHTYKVEKNFPKLIRSELPAGMLKVSYEIKLEAIKSYMCHKQDIWNK</sequence>
<dbReference type="InterPro" id="IPR025534">
    <property type="entry name" value="DUF4420"/>
</dbReference>
<evidence type="ECO:0000313" key="2">
    <source>
        <dbReference type="Proteomes" id="UP000503287"/>
    </source>
</evidence>
<keyword evidence="2" id="KW-1185">Reference proteome</keyword>
<organism evidence="1 2">
    <name type="scientific">Proteus vulgaris</name>
    <dbReference type="NCBI Taxonomy" id="585"/>
    <lineage>
        <taxon>Bacteria</taxon>
        <taxon>Pseudomonadati</taxon>
        <taxon>Pseudomonadota</taxon>
        <taxon>Gammaproteobacteria</taxon>
        <taxon>Enterobacterales</taxon>
        <taxon>Morganellaceae</taxon>
        <taxon>Proteus</taxon>
    </lineage>
</organism>
<dbReference type="Proteomes" id="UP000503287">
    <property type="component" value="Chromosome"/>
</dbReference>
<proteinExistence type="predicted"/>
<evidence type="ECO:0000313" key="1">
    <source>
        <dbReference type="EMBL" id="QIF96150.1"/>
    </source>
</evidence>
<protein>
    <submittedName>
        <fullName evidence="1">PD-(D/E)XK motif protein</fullName>
    </submittedName>
</protein>